<protein>
    <submittedName>
        <fullName evidence="1">Uncharacterized protein</fullName>
    </submittedName>
</protein>
<dbReference type="Proteomes" id="UP000005237">
    <property type="component" value="Unassembled WGS sequence"/>
</dbReference>
<keyword evidence="2" id="KW-1185">Reference proteome</keyword>
<sequence length="68" mass="7619">MPKRQNMRTEDTQCFNLSRAFRPLLSGSSPPDNAPLSQQVSLSPSFAFTIQTEPNQTKPQSFFASSIR</sequence>
<reference evidence="1" key="2">
    <citation type="submission" date="2022-06" db="UniProtKB">
        <authorList>
            <consortium name="EnsemblMetazoa"/>
        </authorList>
    </citation>
    <scope>IDENTIFICATION</scope>
    <source>
        <strain evidence="1">DF5081</strain>
    </source>
</reference>
<dbReference type="EnsemblMetazoa" id="CJA37682.1">
    <property type="protein sequence ID" value="CJA37682.1"/>
    <property type="gene ID" value="WBGene00213529"/>
</dbReference>
<dbReference type="AlphaFoldDB" id="A0A8R1IJT4"/>
<evidence type="ECO:0000313" key="2">
    <source>
        <dbReference type="Proteomes" id="UP000005237"/>
    </source>
</evidence>
<name>A0A8R1IJT4_CAEJA</name>
<reference evidence="2" key="1">
    <citation type="submission" date="2010-08" db="EMBL/GenBank/DDBJ databases">
        <authorList>
            <consortium name="Caenorhabditis japonica Sequencing Consortium"/>
            <person name="Wilson R.K."/>
        </authorList>
    </citation>
    <scope>NUCLEOTIDE SEQUENCE [LARGE SCALE GENOMIC DNA]</scope>
    <source>
        <strain evidence="2">DF5081</strain>
    </source>
</reference>
<evidence type="ECO:0000313" key="1">
    <source>
        <dbReference type="EnsemblMetazoa" id="CJA37682.1"/>
    </source>
</evidence>
<proteinExistence type="predicted"/>
<organism evidence="1 2">
    <name type="scientific">Caenorhabditis japonica</name>
    <dbReference type="NCBI Taxonomy" id="281687"/>
    <lineage>
        <taxon>Eukaryota</taxon>
        <taxon>Metazoa</taxon>
        <taxon>Ecdysozoa</taxon>
        <taxon>Nematoda</taxon>
        <taxon>Chromadorea</taxon>
        <taxon>Rhabditida</taxon>
        <taxon>Rhabditina</taxon>
        <taxon>Rhabditomorpha</taxon>
        <taxon>Rhabditoidea</taxon>
        <taxon>Rhabditidae</taxon>
        <taxon>Peloderinae</taxon>
        <taxon>Caenorhabditis</taxon>
    </lineage>
</organism>
<accession>A0A8R1IJT4</accession>